<gene>
    <name evidence="1" type="ORF">HHI36_017347</name>
</gene>
<dbReference type="EMBL" id="JABFTP020000124">
    <property type="protein sequence ID" value="KAL3279841.1"/>
    <property type="molecule type" value="Genomic_DNA"/>
</dbReference>
<comment type="caution">
    <text evidence="1">The sequence shown here is derived from an EMBL/GenBank/DDBJ whole genome shotgun (WGS) entry which is preliminary data.</text>
</comment>
<dbReference type="AlphaFoldDB" id="A0ABD2NM79"/>
<protein>
    <submittedName>
        <fullName evidence="1">Uncharacterized protein</fullName>
    </submittedName>
</protein>
<evidence type="ECO:0000313" key="1">
    <source>
        <dbReference type="EMBL" id="KAL3279841.1"/>
    </source>
</evidence>
<proteinExistence type="predicted"/>
<keyword evidence="2" id="KW-1185">Reference proteome</keyword>
<reference evidence="1 2" key="1">
    <citation type="journal article" date="2021" name="BMC Biol.">
        <title>Horizontally acquired antibacterial genes associated with adaptive radiation of ladybird beetles.</title>
        <authorList>
            <person name="Li H.S."/>
            <person name="Tang X.F."/>
            <person name="Huang Y.H."/>
            <person name="Xu Z.Y."/>
            <person name="Chen M.L."/>
            <person name="Du X.Y."/>
            <person name="Qiu B.Y."/>
            <person name="Chen P.T."/>
            <person name="Zhang W."/>
            <person name="Slipinski A."/>
            <person name="Escalona H.E."/>
            <person name="Waterhouse R.M."/>
            <person name="Zwick A."/>
            <person name="Pang H."/>
        </authorList>
    </citation>
    <scope>NUCLEOTIDE SEQUENCE [LARGE SCALE GENOMIC DNA]</scope>
    <source>
        <strain evidence="1">SYSU2018</strain>
    </source>
</reference>
<name>A0ABD2NM79_9CUCU</name>
<dbReference type="Proteomes" id="UP001516400">
    <property type="component" value="Unassembled WGS sequence"/>
</dbReference>
<evidence type="ECO:0000313" key="2">
    <source>
        <dbReference type="Proteomes" id="UP001516400"/>
    </source>
</evidence>
<sequence>MKCLIKEIETTFWKIARLKKEIRDIQRQAYDLLPELQVENFVNHQYPYFKNLEREISINQEKKLNFLRESQANIRVKVNKEWVFNCTDIQLPSKVQNTLALGPKFSIPLEKKDVPLVNIITDVESISLSEEDEDQQLKKKRYMH</sequence>
<accession>A0ABD2NM79</accession>
<organism evidence="1 2">
    <name type="scientific">Cryptolaemus montrouzieri</name>
    <dbReference type="NCBI Taxonomy" id="559131"/>
    <lineage>
        <taxon>Eukaryota</taxon>
        <taxon>Metazoa</taxon>
        <taxon>Ecdysozoa</taxon>
        <taxon>Arthropoda</taxon>
        <taxon>Hexapoda</taxon>
        <taxon>Insecta</taxon>
        <taxon>Pterygota</taxon>
        <taxon>Neoptera</taxon>
        <taxon>Endopterygota</taxon>
        <taxon>Coleoptera</taxon>
        <taxon>Polyphaga</taxon>
        <taxon>Cucujiformia</taxon>
        <taxon>Coccinelloidea</taxon>
        <taxon>Coccinellidae</taxon>
        <taxon>Scymninae</taxon>
        <taxon>Scymnini</taxon>
        <taxon>Cryptolaemus</taxon>
    </lineage>
</organism>